<comment type="function">
    <text evidence="7 10">Allows the formation of correctly charged Asn-tRNA(Asn) or Gln-tRNA(Gln) through the transamidation of misacylated Asp-tRNA(Asn) or Glu-tRNA(Gln) in organisms which lack either or both of asparaginyl-tRNA or glutaminyl-tRNA synthetases. The reaction takes place in the presence of glutamine and ATP through an activated phospho-Asp-tRNA(Asn) or phospho-Glu-tRNA(Gln).</text>
</comment>
<keyword evidence="3 10" id="KW-0436">Ligase</keyword>
<evidence type="ECO:0000256" key="1">
    <source>
        <dbReference type="ARBA" id="ARBA00005306"/>
    </source>
</evidence>
<keyword evidence="6 10" id="KW-0648">Protein biosynthesis</keyword>
<evidence type="ECO:0000256" key="6">
    <source>
        <dbReference type="ARBA" id="ARBA00022917"/>
    </source>
</evidence>
<keyword evidence="4 10" id="KW-0547">Nucleotide-binding</keyword>
<evidence type="ECO:0000256" key="10">
    <source>
        <dbReference type="HAMAP-Rule" id="MF_00121"/>
    </source>
</evidence>
<dbReference type="InterPro" id="IPR004413">
    <property type="entry name" value="GatB"/>
</dbReference>
<dbReference type="AlphaFoldDB" id="A0A1F5KJZ6"/>
<sequence length="447" mass="50408">MKYEPVIGLEVHIELNTKTKMFCRCNADYFGKEPNTSTCPVCLGLPGALPFINQQAIEDCIKIGLALNCSINEKSYFERKNYFYPDLAKGFQTSQLVLPIAIGGWIEVEDAQGKLTKIRINRAHQEEDTGKLTHRDGQTFIDYNRSSVPLVEVVTEPDFTDTFQIKDYAKKLQQIFRYLDVSNADMERGDMRLEANISVRPVGQTTLPNYRVELKNINSFRFMAQAVEYEIARQIEAHEKGEKLVQETRGWNEDKRVTYVQRSKEEAHDYRYFPEPDLPILKMSATLINEMTKAVDTAKEKDPVKVAEKLVSTGMSLASGASIARNPIKLAIFNEVQKEKSVLDMDWKDFGNFIANREINEENINLVPELTKKQLSDFQSRKSGLISNSKELEALAQEVIDENPGMVDIYKSGKTTVVMALVGGVMGKSGGKADPGKVKAILERLLG</sequence>
<dbReference type="InterPro" id="IPR018027">
    <property type="entry name" value="Asn/Gln_amidotransferase"/>
</dbReference>
<organism evidence="12 13">
    <name type="scientific">Candidatus Daviesbacteria bacterium RIFCSPHIGHO2_02_FULL_43_12</name>
    <dbReference type="NCBI Taxonomy" id="1797776"/>
    <lineage>
        <taxon>Bacteria</taxon>
        <taxon>Candidatus Daviesiibacteriota</taxon>
    </lineage>
</organism>
<keyword evidence="5 10" id="KW-0067">ATP-binding</keyword>
<comment type="similarity">
    <text evidence="1 10">Belongs to the GatB/GatE family. GatB subfamily.</text>
</comment>
<dbReference type="InterPro" id="IPR014746">
    <property type="entry name" value="Gln_synth/guanido_kin_cat_dom"/>
</dbReference>
<dbReference type="GO" id="GO:0050566">
    <property type="term" value="F:asparaginyl-tRNA synthase (glutamine-hydrolyzing) activity"/>
    <property type="evidence" value="ECO:0007669"/>
    <property type="project" value="RHEA"/>
</dbReference>
<dbReference type="NCBIfam" id="NF004012">
    <property type="entry name" value="PRK05477.1-2"/>
    <property type="match status" value="1"/>
</dbReference>
<evidence type="ECO:0000256" key="3">
    <source>
        <dbReference type="ARBA" id="ARBA00022598"/>
    </source>
</evidence>
<proteinExistence type="inferred from homology"/>
<dbReference type="SMART" id="SM00845">
    <property type="entry name" value="GatB_Yqey"/>
    <property type="match status" value="1"/>
</dbReference>
<feature type="domain" description="Asn/Gln amidotransferase" evidence="11">
    <location>
        <begin position="289"/>
        <end position="446"/>
    </location>
</feature>
<dbReference type="GO" id="GO:0050567">
    <property type="term" value="F:glutaminyl-tRNA synthase (glutamine-hydrolyzing) activity"/>
    <property type="evidence" value="ECO:0007669"/>
    <property type="project" value="UniProtKB-UniRule"/>
</dbReference>
<evidence type="ECO:0000259" key="11">
    <source>
        <dbReference type="SMART" id="SM00845"/>
    </source>
</evidence>
<evidence type="ECO:0000256" key="5">
    <source>
        <dbReference type="ARBA" id="ARBA00022840"/>
    </source>
</evidence>
<gene>
    <name evidence="10" type="primary">gatB</name>
    <name evidence="12" type="ORF">A3D25_01800</name>
</gene>
<dbReference type="NCBIfam" id="TIGR00133">
    <property type="entry name" value="gatB"/>
    <property type="match status" value="1"/>
</dbReference>
<protein>
    <recommendedName>
        <fullName evidence="10">Aspartyl/glutamyl-tRNA(Asn/Gln) amidotransferase subunit B</fullName>
        <shortName evidence="10">Asp/Glu-ADT subunit B</shortName>
        <ecNumber evidence="10">6.3.5.-</ecNumber>
    </recommendedName>
</protein>
<dbReference type="GO" id="GO:0006412">
    <property type="term" value="P:translation"/>
    <property type="evidence" value="ECO:0007669"/>
    <property type="project" value="UniProtKB-UniRule"/>
</dbReference>
<accession>A0A1F5KJZ6</accession>
<name>A0A1F5KJZ6_9BACT</name>
<dbReference type="InterPro" id="IPR003789">
    <property type="entry name" value="Asn/Gln_tRNA_amidoTrase-B-like"/>
</dbReference>
<dbReference type="InterPro" id="IPR006075">
    <property type="entry name" value="Asn/Gln-tRNA_Trfase_suB/E_cat"/>
</dbReference>
<evidence type="ECO:0000256" key="4">
    <source>
        <dbReference type="ARBA" id="ARBA00022741"/>
    </source>
</evidence>
<dbReference type="SUPFAM" id="SSF55931">
    <property type="entry name" value="Glutamine synthetase/guanido kinase"/>
    <property type="match status" value="1"/>
</dbReference>
<dbReference type="InterPro" id="IPR017958">
    <property type="entry name" value="Gln-tRNA_amidoTrfase_suB_CS"/>
</dbReference>
<dbReference type="PANTHER" id="PTHR11659">
    <property type="entry name" value="GLUTAMYL-TRNA GLN AMIDOTRANSFERASE SUBUNIT B MITOCHONDRIAL AND PROKARYOTIC PET112-RELATED"/>
    <property type="match status" value="1"/>
</dbReference>
<comment type="catalytic activity">
    <reaction evidence="9 10">
        <text>L-glutamyl-tRNA(Gln) + L-glutamine + ATP + H2O = L-glutaminyl-tRNA(Gln) + L-glutamate + ADP + phosphate + H(+)</text>
        <dbReference type="Rhea" id="RHEA:17521"/>
        <dbReference type="Rhea" id="RHEA-COMP:9681"/>
        <dbReference type="Rhea" id="RHEA-COMP:9684"/>
        <dbReference type="ChEBI" id="CHEBI:15377"/>
        <dbReference type="ChEBI" id="CHEBI:15378"/>
        <dbReference type="ChEBI" id="CHEBI:29985"/>
        <dbReference type="ChEBI" id="CHEBI:30616"/>
        <dbReference type="ChEBI" id="CHEBI:43474"/>
        <dbReference type="ChEBI" id="CHEBI:58359"/>
        <dbReference type="ChEBI" id="CHEBI:78520"/>
        <dbReference type="ChEBI" id="CHEBI:78521"/>
        <dbReference type="ChEBI" id="CHEBI:456216"/>
    </reaction>
</comment>
<dbReference type="HAMAP" id="MF_00121">
    <property type="entry name" value="GatB"/>
    <property type="match status" value="1"/>
</dbReference>
<dbReference type="InterPro" id="IPR017959">
    <property type="entry name" value="Asn/Gln-tRNA_amidoTrfase_suB/E"/>
</dbReference>
<dbReference type="Gene3D" id="1.10.10.410">
    <property type="match status" value="1"/>
</dbReference>
<evidence type="ECO:0000256" key="9">
    <source>
        <dbReference type="ARBA" id="ARBA00047913"/>
    </source>
</evidence>
<dbReference type="SUPFAM" id="SSF89095">
    <property type="entry name" value="GatB/YqeY motif"/>
    <property type="match status" value="1"/>
</dbReference>
<dbReference type="GO" id="GO:0005524">
    <property type="term" value="F:ATP binding"/>
    <property type="evidence" value="ECO:0007669"/>
    <property type="project" value="UniProtKB-KW"/>
</dbReference>
<dbReference type="Pfam" id="PF02934">
    <property type="entry name" value="GatB_N"/>
    <property type="match status" value="1"/>
</dbReference>
<evidence type="ECO:0000256" key="8">
    <source>
        <dbReference type="ARBA" id="ARBA00047380"/>
    </source>
</evidence>
<evidence type="ECO:0000313" key="13">
    <source>
        <dbReference type="Proteomes" id="UP000177328"/>
    </source>
</evidence>
<evidence type="ECO:0000256" key="7">
    <source>
        <dbReference type="ARBA" id="ARBA00024799"/>
    </source>
</evidence>
<reference evidence="12 13" key="1">
    <citation type="journal article" date="2016" name="Nat. Commun.">
        <title>Thousands of microbial genomes shed light on interconnected biogeochemical processes in an aquifer system.</title>
        <authorList>
            <person name="Anantharaman K."/>
            <person name="Brown C.T."/>
            <person name="Hug L.A."/>
            <person name="Sharon I."/>
            <person name="Castelle C.J."/>
            <person name="Probst A.J."/>
            <person name="Thomas B.C."/>
            <person name="Singh A."/>
            <person name="Wilkins M.J."/>
            <person name="Karaoz U."/>
            <person name="Brodie E.L."/>
            <person name="Williams K.H."/>
            <person name="Hubbard S.S."/>
            <person name="Banfield J.F."/>
        </authorList>
    </citation>
    <scope>NUCLEOTIDE SEQUENCE [LARGE SCALE GENOMIC DNA]</scope>
</reference>
<comment type="subunit">
    <text evidence="2 10">Heterotrimer of A, B and C subunits.</text>
</comment>
<dbReference type="Proteomes" id="UP000177328">
    <property type="component" value="Unassembled WGS sequence"/>
</dbReference>
<dbReference type="EC" id="6.3.5.-" evidence="10"/>
<comment type="catalytic activity">
    <reaction evidence="8 10">
        <text>L-aspartyl-tRNA(Asn) + L-glutamine + ATP + H2O = L-asparaginyl-tRNA(Asn) + L-glutamate + ADP + phosphate + 2 H(+)</text>
        <dbReference type="Rhea" id="RHEA:14513"/>
        <dbReference type="Rhea" id="RHEA-COMP:9674"/>
        <dbReference type="Rhea" id="RHEA-COMP:9677"/>
        <dbReference type="ChEBI" id="CHEBI:15377"/>
        <dbReference type="ChEBI" id="CHEBI:15378"/>
        <dbReference type="ChEBI" id="CHEBI:29985"/>
        <dbReference type="ChEBI" id="CHEBI:30616"/>
        <dbReference type="ChEBI" id="CHEBI:43474"/>
        <dbReference type="ChEBI" id="CHEBI:58359"/>
        <dbReference type="ChEBI" id="CHEBI:78515"/>
        <dbReference type="ChEBI" id="CHEBI:78516"/>
        <dbReference type="ChEBI" id="CHEBI:456216"/>
    </reaction>
</comment>
<dbReference type="Pfam" id="PF02637">
    <property type="entry name" value="GatB_Yqey"/>
    <property type="match status" value="1"/>
</dbReference>
<evidence type="ECO:0000313" key="12">
    <source>
        <dbReference type="EMBL" id="OGE41243.1"/>
    </source>
</evidence>
<dbReference type="InterPro" id="IPR023168">
    <property type="entry name" value="GatB_Yqey_C_2"/>
</dbReference>
<dbReference type="EMBL" id="MFDD01000002">
    <property type="protein sequence ID" value="OGE41243.1"/>
    <property type="molecule type" value="Genomic_DNA"/>
</dbReference>
<dbReference type="PROSITE" id="PS01234">
    <property type="entry name" value="GATB"/>
    <property type="match status" value="1"/>
</dbReference>
<evidence type="ECO:0000256" key="2">
    <source>
        <dbReference type="ARBA" id="ARBA00011123"/>
    </source>
</evidence>
<comment type="caution">
    <text evidence="12">The sequence shown here is derived from an EMBL/GenBank/DDBJ whole genome shotgun (WGS) entry which is preliminary data.</text>
</comment>